<sequence>MTAADPARTRVADVVARTLAAHGVRHVFGMPGGEVVEIVDALGRAGIDFTLARHETAAAAMAAGAWAATGRPALLVTTIGPGLANAVDGIADAAQERVPLVVLSGVVDRTIRGRFTHQVIDHRALLAPLVKTSVEIEAEGAGATVARALAAALDGPAGPVHLDLSPGVAATVVDRPADTAAPGPTAVLHLSPRAGDPAVGRIADRIATARRPLIVAGFAAALDHGGGAVATLAEAIGAAVVTTYKAKGAIPEDHPLALGAAGLSPAADAILMEAVRAADLVILIGYDPIEMRVGWLDAFDPARTVEIAPHRFDHGMHRAALRLEAPVAATAAALVATIGGHQGWPRGEVEALRARLAARFAGPDRFGPHAIVATLRAHVGDGDVVTVDSGAHRILLSQLWTARRPVTLLQSAGFCTMATALPTAIGAKIAAPERRVVAVMGDGGLEMGLGELATLRDCGLPLTVVVFQDESLALIALKQKAAGLARAGVDIGPTDFAALARAFGGHGATVTDAAALARELDDARVRDRFSLLACRFDADEYDGAF</sequence>
<proteinExistence type="inferred from homology"/>
<dbReference type="InterPro" id="IPR045229">
    <property type="entry name" value="TPP_enz"/>
</dbReference>
<dbReference type="CDD" id="cd07035">
    <property type="entry name" value="TPP_PYR_POX_like"/>
    <property type="match status" value="1"/>
</dbReference>
<dbReference type="GO" id="GO:0009097">
    <property type="term" value="P:isoleucine biosynthetic process"/>
    <property type="evidence" value="ECO:0007669"/>
    <property type="project" value="TreeGrafter"/>
</dbReference>
<dbReference type="Pfam" id="PF02776">
    <property type="entry name" value="TPP_enzyme_N"/>
    <property type="match status" value="1"/>
</dbReference>
<dbReference type="GO" id="GO:0003984">
    <property type="term" value="F:acetolactate synthase activity"/>
    <property type="evidence" value="ECO:0007669"/>
    <property type="project" value="TreeGrafter"/>
</dbReference>
<dbReference type="GO" id="GO:0000287">
    <property type="term" value="F:magnesium ion binding"/>
    <property type="evidence" value="ECO:0007669"/>
    <property type="project" value="InterPro"/>
</dbReference>
<dbReference type="PROSITE" id="PS00187">
    <property type="entry name" value="TPP_ENZYMES"/>
    <property type="match status" value="1"/>
</dbReference>
<dbReference type="GO" id="GO:0050660">
    <property type="term" value="F:flavin adenine dinucleotide binding"/>
    <property type="evidence" value="ECO:0007669"/>
    <property type="project" value="TreeGrafter"/>
</dbReference>
<evidence type="ECO:0000259" key="6">
    <source>
        <dbReference type="Pfam" id="PF02776"/>
    </source>
</evidence>
<dbReference type="InterPro" id="IPR029061">
    <property type="entry name" value="THDP-binding"/>
</dbReference>
<feature type="domain" description="Thiamine pyrophosphate enzyme central" evidence="4">
    <location>
        <begin position="201"/>
        <end position="334"/>
    </location>
</feature>
<evidence type="ECO:0000259" key="5">
    <source>
        <dbReference type="Pfam" id="PF02775"/>
    </source>
</evidence>
<gene>
    <name evidence="7" type="ORF">EDD54_0126</name>
</gene>
<dbReference type="InterPro" id="IPR012001">
    <property type="entry name" value="Thiamin_PyroP_enz_TPP-bd_dom"/>
</dbReference>
<dbReference type="InterPro" id="IPR029035">
    <property type="entry name" value="DHS-like_NAD/FAD-binding_dom"/>
</dbReference>
<dbReference type="InterPro" id="IPR011766">
    <property type="entry name" value="TPP_enzyme_TPP-bd"/>
</dbReference>
<accession>A0A4R6RK16</accession>
<feature type="domain" description="Thiamine pyrophosphate enzyme N-terminal TPP-binding" evidence="6">
    <location>
        <begin position="10"/>
        <end position="122"/>
    </location>
</feature>
<dbReference type="GO" id="GO:0005948">
    <property type="term" value="C:acetolactate synthase complex"/>
    <property type="evidence" value="ECO:0007669"/>
    <property type="project" value="TreeGrafter"/>
</dbReference>
<dbReference type="PANTHER" id="PTHR18968">
    <property type="entry name" value="THIAMINE PYROPHOSPHATE ENZYMES"/>
    <property type="match status" value="1"/>
</dbReference>
<feature type="domain" description="Thiamine pyrophosphate enzyme TPP-binding" evidence="5">
    <location>
        <begin position="388"/>
        <end position="533"/>
    </location>
</feature>
<dbReference type="Proteomes" id="UP000294547">
    <property type="component" value="Unassembled WGS sequence"/>
</dbReference>
<name>A0A4R6RK16_9HYPH</name>
<dbReference type="RefSeq" id="WP_126537542.1">
    <property type="nucleotide sequence ID" value="NZ_BSPM01000008.1"/>
</dbReference>
<keyword evidence="8" id="KW-1185">Reference proteome</keyword>
<dbReference type="GO" id="GO:0009099">
    <property type="term" value="P:L-valine biosynthetic process"/>
    <property type="evidence" value="ECO:0007669"/>
    <property type="project" value="TreeGrafter"/>
</dbReference>
<protein>
    <submittedName>
        <fullName evidence="7">Acetolactate synthase-1/2/3 large subunit</fullName>
    </submittedName>
</protein>
<evidence type="ECO:0000256" key="1">
    <source>
        <dbReference type="ARBA" id="ARBA00007812"/>
    </source>
</evidence>
<dbReference type="InterPro" id="IPR012000">
    <property type="entry name" value="Thiamin_PyroP_enz_cen_dom"/>
</dbReference>
<dbReference type="EMBL" id="SNXY01000006">
    <property type="protein sequence ID" value="TDP86257.1"/>
    <property type="molecule type" value="Genomic_DNA"/>
</dbReference>
<dbReference type="SUPFAM" id="SSF52467">
    <property type="entry name" value="DHS-like NAD/FAD-binding domain"/>
    <property type="match status" value="1"/>
</dbReference>
<dbReference type="SUPFAM" id="SSF52518">
    <property type="entry name" value="Thiamin diphosphate-binding fold (THDP-binding)"/>
    <property type="match status" value="2"/>
</dbReference>
<evidence type="ECO:0000313" key="8">
    <source>
        <dbReference type="Proteomes" id="UP000294547"/>
    </source>
</evidence>
<dbReference type="OrthoDB" id="4494979at2"/>
<reference evidence="7 8" key="1">
    <citation type="submission" date="2019-03" db="EMBL/GenBank/DDBJ databases">
        <title>Genomic Encyclopedia of Type Strains, Phase IV (KMG-IV): sequencing the most valuable type-strain genomes for metagenomic binning, comparative biology and taxonomic classification.</title>
        <authorList>
            <person name="Goeker M."/>
        </authorList>
    </citation>
    <scope>NUCLEOTIDE SEQUENCE [LARGE SCALE GENOMIC DNA]</scope>
    <source>
        <strain evidence="7 8">DSM 102969</strain>
    </source>
</reference>
<dbReference type="Gene3D" id="3.40.50.970">
    <property type="match status" value="2"/>
</dbReference>
<dbReference type="Gene3D" id="3.40.50.1220">
    <property type="entry name" value="TPP-binding domain"/>
    <property type="match status" value="1"/>
</dbReference>
<evidence type="ECO:0000259" key="4">
    <source>
        <dbReference type="Pfam" id="PF00205"/>
    </source>
</evidence>
<evidence type="ECO:0000256" key="3">
    <source>
        <dbReference type="RuleBase" id="RU362132"/>
    </source>
</evidence>
<dbReference type="PANTHER" id="PTHR18968:SF129">
    <property type="entry name" value="ACETOLACTATE SYNTHASE"/>
    <property type="match status" value="1"/>
</dbReference>
<organism evidence="7 8">
    <name type="scientific">Oharaeibacter diazotrophicus</name>
    <dbReference type="NCBI Taxonomy" id="1920512"/>
    <lineage>
        <taxon>Bacteria</taxon>
        <taxon>Pseudomonadati</taxon>
        <taxon>Pseudomonadota</taxon>
        <taxon>Alphaproteobacteria</taxon>
        <taxon>Hyphomicrobiales</taxon>
        <taxon>Pleomorphomonadaceae</taxon>
        <taxon>Oharaeibacter</taxon>
    </lineage>
</organism>
<dbReference type="Pfam" id="PF00205">
    <property type="entry name" value="TPP_enzyme_M"/>
    <property type="match status" value="1"/>
</dbReference>
<dbReference type="InterPro" id="IPR000399">
    <property type="entry name" value="TPP-bd_CS"/>
</dbReference>
<dbReference type="AlphaFoldDB" id="A0A4R6RK16"/>
<dbReference type="Pfam" id="PF02775">
    <property type="entry name" value="TPP_enzyme_C"/>
    <property type="match status" value="1"/>
</dbReference>
<comment type="caution">
    <text evidence="7">The sequence shown here is derived from an EMBL/GenBank/DDBJ whole genome shotgun (WGS) entry which is preliminary data.</text>
</comment>
<comment type="similarity">
    <text evidence="1 3">Belongs to the TPP enzyme family.</text>
</comment>
<evidence type="ECO:0000256" key="2">
    <source>
        <dbReference type="ARBA" id="ARBA00023052"/>
    </source>
</evidence>
<keyword evidence="2 3" id="KW-0786">Thiamine pyrophosphate</keyword>
<evidence type="ECO:0000313" key="7">
    <source>
        <dbReference type="EMBL" id="TDP86257.1"/>
    </source>
</evidence>
<dbReference type="GO" id="GO:0030976">
    <property type="term" value="F:thiamine pyrophosphate binding"/>
    <property type="evidence" value="ECO:0007669"/>
    <property type="project" value="InterPro"/>
</dbReference>